<reference evidence="6" key="1">
    <citation type="submission" date="2011-02" db="EMBL/GenBank/DDBJ databases">
        <title>The Genome Sequence of Capsaspora owczarzaki ATCC 30864.</title>
        <authorList>
            <person name="Russ C."/>
            <person name="Cuomo C."/>
            <person name="Burger G."/>
            <person name="Gray M.W."/>
            <person name="Holland P.W.H."/>
            <person name="King N."/>
            <person name="Lang F.B.F."/>
            <person name="Roger A.J."/>
            <person name="Ruiz-Trillo I."/>
            <person name="Young S.K."/>
            <person name="Zeng Q."/>
            <person name="Gargeya S."/>
            <person name="Alvarado L."/>
            <person name="Berlin A."/>
            <person name="Chapman S.B."/>
            <person name="Chen Z."/>
            <person name="Freedman E."/>
            <person name="Gellesch M."/>
            <person name="Goldberg J."/>
            <person name="Griggs A."/>
            <person name="Gujja S."/>
            <person name="Heilman E."/>
            <person name="Heiman D."/>
            <person name="Howarth C."/>
            <person name="Mehta T."/>
            <person name="Neiman D."/>
            <person name="Pearson M."/>
            <person name="Roberts A."/>
            <person name="Saif S."/>
            <person name="Shea T."/>
            <person name="Shenoy N."/>
            <person name="Sisk P."/>
            <person name="Stolte C."/>
            <person name="Sykes S."/>
            <person name="White J."/>
            <person name="Yandava C."/>
            <person name="Haas B."/>
            <person name="Nusbaum C."/>
            <person name="Birren B."/>
        </authorList>
    </citation>
    <scope>NUCLEOTIDE SEQUENCE</scope>
    <source>
        <strain evidence="6">ATCC 30864</strain>
    </source>
</reference>
<name>A0A0D2UPK4_CAPO3</name>
<proteinExistence type="inferred from homology"/>
<dbReference type="EMBL" id="KE346372">
    <property type="protein sequence ID" value="KJE96941.1"/>
    <property type="molecule type" value="Genomic_DNA"/>
</dbReference>
<dbReference type="CDD" id="cd02933">
    <property type="entry name" value="OYE_like_FMN"/>
    <property type="match status" value="1"/>
</dbReference>
<dbReference type="FunFam" id="3.20.20.70:FF:000059">
    <property type="entry name" value="N-ethylmaleimide reductase, FMN-linked"/>
    <property type="match status" value="1"/>
</dbReference>
<evidence type="ECO:0000256" key="3">
    <source>
        <dbReference type="ARBA" id="ARBA00023002"/>
    </source>
</evidence>
<dbReference type="Pfam" id="PF00724">
    <property type="entry name" value="Oxidored_FMN"/>
    <property type="match status" value="1"/>
</dbReference>
<dbReference type="InterPro" id="IPR001155">
    <property type="entry name" value="OxRdtase_FMN_N"/>
</dbReference>
<dbReference type="OrthoDB" id="1663137at2759"/>
<keyword evidence="3" id="KW-0560">Oxidoreductase</keyword>
<dbReference type="InParanoid" id="A0A0D2UPK4"/>
<dbReference type="GO" id="GO:0005829">
    <property type="term" value="C:cytosol"/>
    <property type="evidence" value="ECO:0007669"/>
    <property type="project" value="UniProtKB-ARBA"/>
</dbReference>
<evidence type="ECO:0000259" key="4">
    <source>
        <dbReference type="Pfam" id="PF00724"/>
    </source>
</evidence>
<dbReference type="Gene3D" id="3.20.20.70">
    <property type="entry name" value="Aldolase class I"/>
    <property type="match status" value="1"/>
</dbReference>
<sequence>MSATPNALFTPVKLGALNLAHRVVLAPLTRCRNSIDNVPQDIAVEYYAQRASHGGLLISEATVISARAQGYPQTPGLFTAKQVAGWRKVTDAVHAKQGLIVTQLWHTGRVGHSGFTGVPGVAPSAIAIADGTKISTPKGTFDPEVPHALTVEEIAEVVEQYRNAAKLAREAGFDGIELHGANGYLIEQFLSPKSNIRTDQYGGSDENRARFLFEVVEAVLQEWPSARVGLRLSPAGVFGDVLHPTPLETFSPIIARLNQYKLAYLHLIDPRKQSELLPESGISQLIHTLSRLSTSPVIGADGFDRDTAAAAVKNGSFEAIAFGRHFIANPDLPLRLLLGTELNPYDRSSFYGGSEKGYTDYPFLTPEQTSIGLGNLIGNNTDRTAIPLSDKLAALEQESSSWKSASQLIAPALLL</sequence>
<dbReference type="PANTHER" id="PTHR22893:SF91">
    <property type="entry name" value="NADPH DEHYDROGENASE 2-RELATED"/>
    <property type="match status" value="1"/>
</dbReference>
<dbReference type="GO" id="GO:0010181">
    <property type="term" value="F:FMN binding"/>
    <property type="evidence" value="ECO:0007669"/>
    <property type="project" value="InterPro"/>
</dbReference>
<dbReference type="GO" id="GO:0016628">
    <property type="term" value="F:oxidoreductase activity, acting on the CH-CH group of donors, NAD or NADP as acceptor"/>
    <property type="evidence" value="ECO:0007669"/>
    <property type="project" value="UniProtKB-ARBA"/>
</dbReference>
<dbReference type="Proteomes" id="UP000008743">
    <property type="component" value="Unassembled WGS sequence"/>
</dbReference>
<dbReference type="InterPro" id="IPR045247">
    <property type="entry name" value="Oye-like"/>
</dbReference>
<dbReference type="AlphaFoldDB" id="A0A0D2UPK4"/>
<feature type="domain" description="NADH:flavin oxidoreductase/NADH oxidase N-terminal" evidence="4">
    <location>
        <begin position="8"/>
        <end position="340"/>
    </location>
</feature>
<dbReference type="InterPro" id="IPR013785">
    <property type="entry name" value="Aldolase_TIM"/>
</dbReference>
<evidence type="ECO:0000256" key="1">
    <source>
        <dbReference type="ARBA" id="ARBA00001917"/>
    </source>
</evidence>
<dbReference type="SUPFAM" id="SSF51395">
    <property type="entry name" value="FMN-linked oxidoreductases"/>
    <property type="match status" value="1"/>
</dbReference>
<dbReference type="STRING" id="595528.A0A0D2UPK4"/>
<evidence type="ECO:0000313" key="5">
    <source>
        <dbReference type="EMBL" id="KJE96941.1"/>
    </source>
</evidence>
<evidence type="ECO:0000256" key="2">
    <source>
        <dbReference type="ARBA" id="ARBA00005979"/>
    </source>
</evidence>
<dbReference type="PANTHER" id="PTHR22893">
    <property type="entry name" value="NADH OXIDOREDUCTASE-RELATED"/>
    <property type="match status" value="1"/>
</dbReference>
<protein>
    <submittedName>
        <fullName evidence="5">NADH:flavin oxidoreductase/NADH oxidase</fullName>
    </submittedName>
</protein>
<comment type="similarity">
    <text evidence="2">Belongs to the NADH:flavin oxidoreductase/NADH oxidase family.</text>
</comment>
<dbReference type="eggNOG" id="KOG0134">
    <property type="taxonomic scope" value="Eukaryota"/>
</dbReference>
<organism evidence="5 6">
    <name type="scientific">Capsaspora owczarzaki (strain ATCC 30864)</name>
    <dbReference type="NCBI Taxonomy" id="595528"/>
    <lineage>
        <taxon>Eukaryota</taxon>
        <taxon>Filasterea</taxon>
        <taxon>Capsaspora</taxon>
    </lineage>
</organism>
<gene>
    <name evidence="5" type="ORF">CAOG_007185</name>
</gene>
<comment type="cofactor">
    <cofactor evidence="1">
        <name>FMN</name>
        <dbReference type="ChEBI" id="CHEBI:58210"/>
    </cofactor>
</comment>
<accession>A0A0D2UPK4</accession>
<evidence type="ECO:0000313" key="6">
    <source>
        <dbReference type="Proteomes" id="UP000008743"/>
    </source>
</evidence>
<dbReference type="PhylomeDB" id="A0A0D2UPK4"/>
<dbReference type="FunCoup" id="A0A0D2UPK4">
    <property type="interactions" value="196"/>
</dbReference>
<keyword evidence="6" id="KW-1185">Reference proteome</keyword>